<evidence type="ECO:0000259" key="1">
    <source>
        <dbReference type="SMART" id="SM00849"/>
    </source>
</evidence>
<dbReference type="InterPro" id="IPR036866">
    <property type="entry name" value="RibonucZ/Hydroxyglut_hydro"/>
</dbReference>
<dbReference type="Gene3D" id="3.60.15.10">
    <property type="entry name" value="Ribonuclease Z/Hydroxyacylglutathione hydrolase-like"/>
    <property type="match status" value="1"/>
</dbReference>
<dbReference type="SMART" id="SM00849">
    <property type="entry name" value="Lactamase_B"/>
    <property type="match status" value="1"/>
</dbReference>
<protein>
    <submittedName>
        <fullName evidence="2">Metallo-hydrolase/oxidoreductase</fullName>
    </submittedName>
</protein>
<keyword evidence="3" id="KW-1185">Reference proteome</keyword>
<dbReference type="OrthoDB" id="3341310at2759"/>
<sequence>MCAAPATTSTCFTTFRLNESTFSIREEDIYGEHPLIYAKIFQDPPLLLLSDTGCGGHGLSPDIEITSLREYLETYPISSNSSLPLNPHGKLPYLIICTHCHYDHILGIPHFTTPGSNTTFLASSYDPSFITKSLPTHSLCHHLGIETPSYNVSYWADHFEKITYDSLSLNIQILHTPGHTPDELAWYDRTERHLYVGDTLYEVGPGPEPAPIMFPKEGDLIDYMQSLRTLKSFIAAQNEEYPSRPRVKIGCAHITSSVDAAEIVDEVQALFVYIIEGKVPIADSMKQRGEICDFYMEAKDAKFCVRVPRRLVDDARRFYHKHPALLSF</sequence>
<dbReference type="AlphaFoldDB" id="A0A6A6U1E8"/>
<dbReference type="InterPro" id="IPR001279">
    <property type="entry name" value="Metallo-B-lactamas"/>
</dbReference>
<dbReference type="InterPro" id="IPR050855">
    <property type="entry name" value="NDM-1-like"/>
</dbReference>
<reference evidence="2" key="1">
    <citation type="journal article" date="2020" name="Stud. Mycol.">
        <title>101 Dothideomycetes genomes: a test case for predicting lifestyles and emergence of pathogens.</title>
        <authorList>
            <person name="Haridas S."/>
            <person name="Albert R."/>
            <person name="Binder M."/>
            <person name="Bloem J."/>
            <person name="Labutti K."/>
            <person name="Salamov A."/>
            <person name="Andreopoulos B."/>
            <person name="Baker S."/>
            <person name="Barry K."/>
            <person name="Bills G."/>
            <person name="Bluhm B."/>
            <person name="Cannon C."/>
            <person name="Castanera R."/>
            <person name="Culley D."/>
            <person name="Daum C."/>
            <person name="Ezra D."/>
            <person name="Gonzalez J."/>
            <person name="Henrissat B."/>
            <person name="Kuo A."/>
            <person name="Liang C."/>
            <person name="Lipzen A."/>
            <person name="Lutzoni F."/>
            <person name="Magnuson J."/>
            <person name="Mondo S."/>
            <person name="Nolan M."/>
            <person name="Ohm R."/>
            <person name="Pangilinan J."/>
            <person name="Park H.-J."/>
            <person name="Ramirez L."/>
            <person name="Alfaro M."/>
            <person name="Sun H."/>
            <person name="Tritt A."/>
            <person name="Yoshinaga Y."/>
            <person name="Zwiers L.-H."/>
            <person name="Turgeon B."/>
            <person name="Goodwin S."/>
            <person name="Spatafora J."/>
            <person name="Crous P."/>
            <person name="Grigoriev I."/>
        </authorList>
    </citation>
    <scope>NUCLEOTIDE SEQUENCE</scope>
    <source>
        <strain evidence="2">CBS 115976</strain>
    </source>
</reference>
<gene>
    <name evidence="2" type="ORF">BT63DRAFT_50194</name>
</gene>
<dbReference type="Proteomes" id="UP000799302">
    <property type="component" value="Unassembled WGS sequence"/>
</dbReference>
<dbReference type="GO" id="GO:0016787">
    <property type="term" value="F:hydrolase activity"/>
    <property type="evidence" value="ECO:0007669"/>
    <property type="project" value="UniProtKB-KW"/>
</dbReference>
<name>A0A6A6U1E8_9PEZI</name>
<dbReference type="PANTHER" id="PTHR42951">
    <property type="entry name" value="METALLO-BETA-LACTAMASE DOMAIN-CONTAINING"/>
    <property type="match status" value="1"/>
</dbReference>
<dbReference type="Pfam" id="PF00753">
    <property type="entry name" value="Lactamase_B"/>
    <property type="match status" value="1"/>
</dbReference>
<proteinExistence type="predicted"/>
<dbReference type="CDD" id="cd06262">
    <property type="entry name" value="metallo-hydrolase-like_MBL-fold"/>
    <property type="match status" value="1"/>
</dbReference>
<dbReference type="EMBL" id="MU004239">
    <property type="protein sequence ID" value="KAF2666125.1"/>
    <property type="molecule type" value="Genomic_DNA"/>
</dbReference>
<evidence type="ECO:0000313" key="3">
    <source>
        <dbReference type="Proteomes" id="UP000799302"/>
    </source>
</evidence>
<accession>A0A6A6U1E8</accession>
<dbReference type="SUPFAM" id="SSF56281">
    <property type="entry name" value="Metallo-hydrolase/oxidoreductase"/>
    <property type="match status" value="1"/>
</dbReference>
<dbReference type="PANTHER" id="PTHR42951:SF4">
    <property type="entry name" value="ACYL-COENZYME A THIOESTERASE MBLAC2"/>
    <property type="match status" value="1"/>
</dbReference>
<keyword evidence="2" id="KW-0378">Hydrolase</keyword>
<evidence type="ECO:0000313" key="2">
    <source>
        <dbReference type="EMBL" id="KAF2666125.1"/>
    </source>
</evidence>
<feature type="domain" description="Metallo-beta-lactamase" evidence="1">
    <location>
        <begin position="35"/>
        <end position="253"/>
    </location>
</feature>
<organism evidence="2 3">
    <name type="scientific">Microthyrium microscopicum</name>
    <dbReference type="NCBI Taxonomy" id="703497"/>
    <lineage>
        <taxon>Eukaryota</taxon>
        <taxon>Fungi</taxon>
        <taxon>Dikarya</taxon>
        <taxon>Ascomycota</taxon>
        <taxon>Pezizomycotina</taxon>
        <taxon>Dothideomycetes</taxon>
        <taxon>Dothideomycetes incertae sedis</taxon>
        <taxon>Microthyriales</taxon>
        <taxon>Microthyriaceae</taxon>
        <taxon>Microthyrium</taxon>
    </lineage>
</organism>